<gene>
    <name evidence="1" type="ORF">DI392_02860</name>
</gene>
<comment type="caution">
    <text evidence="1">The sequence shown here is derived from an EMBL/GenBank/DDBJ whole genome shotgun (WGS) entry which is preliminary data.</text>
</comment>
<dbReference type="OrthoDB" id="6402397at2"/>
<dbReference type="PROSITE" id="PS51257">
    <property type="entry name" value="PROKAR_LIPOPROTEIN"/>
    <property type="match status" value="1"/>
</dbReference>
<dbReference type="EMBL" id="QFWT01000001">
    <property type="protein sequence ID" value="PWI35223.1"/>
    <property type="molecule type" value="Genomic_DNA"/>
</dbReference>
<evidence type="ECO:0000313" key="1">
    <source>
        <dbReference type="EMBL" id="PWI35223.1"/>
    </source>
</evidence>
<protein>
    <recommendedName>
        <fullName evidence="3">Lipoprotein</fullName>
    </recommendedName>
</protein>
<dbReference type="AlphaFoldDB" id="A0A2U3BEM9"/>
<accession>A0A2U3BEM9</accession>
<organism evidence="1 2">
    <name type="scientific">Vibrio albus</name>
    <dbReference type="NCBI Taxonomy" id="2200953"/>
    <lineage>
        <taxon>Bacteria</taxon>
        <taxon>Pseudomonadati</taxon>
        <taxon>Pseudomonadota</taxon>
        <taxon>Gammaproteobacteria</taxon>
        <taxon>Vibrionales</taxon>
        <taxon>Vibrionaceae</taxon>
        <taxon>Vibrio</taxon>
    </lineage>
</organism>
<dbReference type="RefSeq" id="WP_109318375.1">
    <property type="nucleotide sequence ID" value="NZ_QFWT01000001.1"/>
</dbReference>
<evidence type="ECO:0008006" key="3">
    <source>
        <dbReference type="Google" id="ProtNLM"/>
    </source>
</evidence>
<reference evidence="1 2" key="1">
    <citation type="submission" date="2018-05" db="EMBL/GenBank/DDBJ databases">
        <title>Vibrio limimaris sp. nov., isolated from marine sediment.</title>
        <authorList>
            <person name="Li C.-M."/>
        </authorList>
    </citation>
    <scope>NUCLEOTIDE SEQUENCE [LARGE SCALE GENOMIC DNA]</scope>
    <source>
        <strain evidence="1 2">E4404</strain>
    </source>
</reference>
<evidence type="ECO:0000313" key="2">
    <source>
        <dbReference type="Proteomes" id="UP000245362"/>
    </source>
</evidence>
<name>A0A2U3BEM9_9VIBR</name>
<dbReference type="Proteomes" id="UP000245362">
    <property type="component" value="Unassembled WGS sequence"/>
</dbReference>
<keyword evidence="2" id="KW-1185">Reference proteome</keyword>
<sequence length="166" mass="18831">MKKIITAIFIAGLLSGCAEHIAEREGAEIQVVPVTYSLGVSIKKGNQEKAREQLDQYARSHWDKVTTQMVSLIWYSRDGKKLADNYYQYLLGQGVDKYKLSVTKGRHVTDEKPFDLKFETMVNRAVVKVCDYEKVGNYGHNEVGCYSDGARWQSMVNPEKMLRGGD</sequence>
<proteinExistence type="predicted"/>